<dbReference type="GO" id="GO:0000324">
    <property type="term" value="C:fungal-type vacuole"/>
    <property type="evidence" value="ECO:0007669"/>
    <property type="project" value="TreeGrafter"/>
</dbReference>
<dbReference type="OrthoDB" id="15189at2759"/>
<dbReference type="GO" id="GO:0004190">
    <property type="term" value="F:aspartic-type endopeptidase activity"/>
    <property type="evidence" value="ECO:0007669"/>
    <property type="project" value="UniProtKB-KW"/>
</dbReference>
<dbReference type="CDD" id="cd05471">
    <property type="entry name" value="pepsin_like"/>
    <property type="match status" value="1"/>
</dbReference>
<dbReference type="InterPro" id="IPR034164">
    <property type="entry name" value="Pepsin-like_dom"/>
</dbReference>
<dbReference type="EMBL" id="ML978078">
    <property type="protein sequence ID" value="KAF2009435.1"/>
    <property type="molecule type" value="Genomic_DNA"/>
</dbReference>
<accession>A0A6A5X8P8</accession>
<reference evidence="7" key="1">
    <citation type="journal article" date="2020" name="Stud. Mycol.">
        <title>101 Dothideomycetes genomes: a test case for predicting lifestyles and emergence of pathogens.</title>
        <authorList>
            <person name="Haridas S."/>
            <person name="Albert R."/>
            <person name="Binder M."/>
            <person name="Bloem J."/>
            <person name="Labutti K."/>
            <person name="Salamov A."/>
            <person name="Andreopoulos B."/>
            <person name="Baker S."/>
            <person name="Barry K."/>
            <person name="Bills G."/>
            <person name="Bluhm B."/>
            <person name="Cannon C."/>
            <person name="Castanera R."/>
            <person name="Culley D."/>
            <person name="Daum C."/>
            <person name="Ezra D."/>
            <person name="Gonzalez J."/>
            <person name="Henrissat B."/>
            <person name="Kuo A."/>
            <person name="Liang C."/>
            <person name="Lipzen A."/>
            <person name="Lutzoni F."/>
            <person name="Magnuson J."/>
            <person name="Mondo S."/>
            <person name="Nolan M."/>
            <person name="Ohm R."/>
            <person name="Pangilinan J."/>
            <person name="Park H.-J."/>
            <person name="Ramirez L."/>
            <person name="Alfaro M."/>
            <person name="Sun H."/>
            <person name="Tritt A."/>
            <person name="Yoshinaga Y."/>
            <person name="Zwiers L.-H."/>
            <person name="Turgeon B."/>
            <person name="Goodwin S."/>
            <person name="Spatafora J."/>
            <person name="Crous P."/>
            <person name="Grigoriev I."/>
        </authorList>
    </citation>
    <scope>NUCLEOTIDE SEQUENCE</scope>
    <source>
        <strain evidence="7">CBS 175.79</strain>
    </source>
</reference>
<dbReference type="SUPFAM" id="SSF50630">
    <property type="entry name" value="Acid proteases"/>
    <property type="match status" value="1"/>
</dbReference>
<keyword evidence="4 7" id="KW-0645">Protease</keyword>
<dbReference type="GO" id="GO:0006508">
    <property type="term" value="P:proteolysis"/>
    <property type="evidence" value="ECO:0007669"/>
    <property type="project" value="UniProtKB-KW"/>
</dbReference>
<dbReference type="InterPro" id="IPR001969">
    <property type="entry name" value="Aspartic_peptidase_AS"/>
</dbReference>
<gene>
    <name evidence="7" type="ORF">BU24DRAFT_379829</name>
</gene>
<evidence type="ECO:0000256" key="1">
    <source>
        <dbReference type="ARBA" id="ARBA00007447"/>
    </source>
</evidence>
<dbReference type="PANTHER" id="PTHR47966:SF47">
    <property type="entry name" value="ENDOPEPTIDASE, PUTATIVE (AFU_ORTHOLOGUE AFUA_3G01220)-RELATED"/>
    <property type="match status" value="1"/>
</dbReference>
<feature type="region of interest" description="Disordered" evidence="5">
    <location>
        <begin position="209"/>
        <end position="231"/>
    </location>
</feature>
<dbReference type="PANTHER" id="PTHR47966">
    <property type="entry name" value="BETA-SITE APP-CLEAVING ENZYME, ISOFORM A-RELATED"/>
    <property type="match status" value="1"/>
</dbReference>
<feature type="domain" description="Peptidase A1" evidence="6">
    <location>
        <begin position="1"/>
        <end position="392"/>
    </location>
</feature>
<dbReference type="GeneID" id="54282099"/>
<dbReference type="InterPro" id="IPR021109">
    <property type="entry name" value="Peptidase_aspartic_dom_sf"/>
</dbReference>
<proteinExistence type="inferred from homology"/>
<name>A0A6A5X8P8_9PLEO</name>
<keyword evidence="4" id="KW-0378">Hydrolase</keyword>
<evidence type="ECO:0000256" key="4">
    <source>
        <dbReference type="RuleBase" id="RU000454"/>
    </source>
</evidence>
<keyword evidence="2 4" id="KW-0064">Aspartyl protease</keyword>
<dbReference type="Pfam" id="PF00026">
    <property type="entry name" value="Asp"/>
    <property type="match status" value="2"/>
</dbReference>
<dbReference type="AlphaFoldDB" id="A0A6A5X8P8"/>
<organism evidence="7 8">
    <name type="scientific">Aaosphaeria arxii CBS 175.79</name>
    <dbReference type="NCBI Taxonomy" id="1450172"/>
    <lineage>
        <taxon>Eukaryota</taxon>
        <taxon>Fungi</taxon>
        <taxon>Dikarya</taxon>
        <taxon>Ascomycota</taxon>
        <taxon>Pezizomycotina</taxon>
        <taxon>Dothideomycetes</taxon>
        <taxon>Pleosporomycetidae</taxon>
        <taxon>Pleosporales</taxon>
        <taxon>Pleosporales incertae sedis</taxon>
        <taxon>Aaosphaeria</taxon>
    </lineage>
</organism>
<evidence type="ECO:0000259" key="6">
    <source>
        <dbReference type="PROSITE" id="PS51767"/>
    </source>
</evidence>
<dbReference type="InterPro" id="IPR001461">
    <property type="entry name" value="Aspartic_peptidase_A1"/>
</dbReference>
<evidence type="ECO:0000313" key="8">
    <source>
        <dbReference type="Proteomes" id="UP000799778"/>
    </source>
</evidence>
<dbReference type="PRINTS" id="PR00792">
    <property type="entry name" value="PEPSIN"/>
</dbReference>
<dbReference type="RefSeq" id="XP_033377774.1">
    <property type="nucleotide sequence ID" value="XM_033524702.1"/>
</dbReference>
<feature type="active site" evidence="3">
    <location>
        <position position="270"/>
    </location>
</feature>
<dbReference type="InterPro" id="IPR033121">
    <property type="entry name" value="PEPTIDASE_A1"/>
</dbReference>
<dbReference type="Gene3D" id="2.40.70.10">
    <property type="entry name" value="Acid Proteases"/>
    <property type="match status" value="2"/>
</dbReference>
<evidence type="ECO:0000256" key="2">
    <source>
        <dbReference type="ARBA" id="ARBA00022750"/>
    </source>
</evidence>
<feature type="compositionally biased region" description="Basic residues" evidence="5">
    <location>
        <begin position="215"/>
        <end position="230"/>
    </location>
</feature>
<dbReference type="Proteomes" id="UP000799778">
    <property type="component" value="Unassembled WGS sequence"/>
</dbReference>
<evidence type="ECO:0000313" key="7">
    <source>
        <dbReference type="EMBL" id="KAF2009435.1"/>
    </source>
</evidence>
<sequence>MTNVSLASQSYTLVIDTGSSDTWVASTRFRCLSPSTRRRLPQSSCGFGKLFNISDSPTFETIPTHDFSVQYTDGEYLLGEMGTEELEVGGWRTRQTIGVVERGWWIGDGLSSGLMGLAYPTLASGVNDLNYTSIAFTLFEDGTVPSIFSLALSRPSVDNPVAGGLLAIGGIPDIPLDGDFVSVPIQPIISDQYAFYSVPVDGIAVTPPEGWIPPTRRRQRKTRPFHRPLHRQTTNNQTHIFHLTSSRAHQNPQADPGSSSEDSGLEMIIDSGTTLIYVPWDIAAAIGSFFVPPAIFNETSNLWIVHCDAALPDIGVIIGGKLLKIDPRDLIGPGGGTMVTKNHDGVAGGVTKTQMCVPSIQGRVSGDSVLGDAFLKSVVAVFDVGVNEMRFAQRAPY</sequence>
<dbReference type="PROSITE" id="PS00141">
    <property type="entry name" value="ASP_PROTEASE"/>
    <property type="match status" value="2"/>
</dbReference>
<protein>
    <submittedName>
        <fullName evidence="7">Acid protease</fullName>
    </submittedName>
</protein>
<feature type="active site" evidence="3">
    <location>
        <position position="16"/>
    </location>
</feature>
<evidence type="ECO:0000256" key="3">
    <source>
        <dbReference type="PIRSR" id="PIRSR601461-1"/>
    </source>
</evidence>
<dbReference type="PROSITE" id="PS51767">
    <property type="entry name" value="PEPTIDASE_A1"/>
    <property type="match status" value="1"/>
</dbReference>
<evidence type="ECO:0000256" key="5">
    <source>
        <dbReference type="SAM" id="MobiDB-lite"/>
    </source>
</evidence>
<keyword evidence="8" id="KW-1185">Reference proteome</keyword>
<comment type="similarity">
    <text evidence="1 4">Belongs to the peptidase A1 family.</text>
</comment>